<sequence>MVLKGWETVWRCWENGVDWTVASLWRLTLAGQLPLELLKRMCRKEVTAYGLRKAVQKLLAIRADERRFTV</sequence>
<reference evidence="1 3" key="1">
    <citation type="journal article" date="2014" name="BMC Genomics">
        <title>Genome sequence of Anopheles sinensis provides insight into genetics basis of mosquito competence for malaria parasites.</title>
        <authorList>
            <person name="Zhou D."/>
            <person name="Zhang D."/>
            <person name="Ding G."/>
            <person name="Shi L."/>
            <person name="Hou Q."/>
            <person name="Ye Y."/>
            <person name="Xu Y."/>
            <person name="Zhou H."/>
            <person name="Xiong C."/>
            <person name="Li S."/>
            <person name="Yu J."/>
            <person name="Hong S."/>
            <person name="Yu X."/>
            <person name="Zou P."/>
            <person name="Chen C."/>
            <person name="Chang X."/>
            <person name="Wang W."/>
            <person name="Lv Y."/>
            <person name="Sun Y."/>
            <person name="Ma L."/>
            <person name="Shen B."/>
            <person name="Zhu C."/>
        </authorList>
    </citation>
    <scope>NUCLEOTIDE SEQUENCE [LARGE SCALE GENOMIC DNA]</scope>
</reference>
<dbReference type="VEuPathDB" id="VectorBase:ASIC003638"/>
<dbReference type="EnsemblMetazoa" id="ASIC003638-RA">
    <property type="protein sequence ID" value="ASIC003638-PA"/>
    <property type="gene ID" value="ASIC003638"/>
</dbReference>
<evidence type="ECO:0000313" key="1">
    <source>
        <dbReference type="EMBL" id="KFB36498.1"/>
    </source>
</evidence>
<evidence type="ECO:0000313" key="2">
    <source>
        <dbReference type="EnsemblMetazoa" id="ASIC003638-PA"/>
    </source>
</evidence>
<protein>
    <submittedName>
        <fullName evidence="1 2">Hyaluronan and proteoglycan link protein 3</fullName>
    </submittedName>
</protein>
<accession>A0A084VEV4</accession>
<organism evidence="1">
    <name type="scientific">Anopheles sinensis</name>
    <name type="common">Mosquito</name>
    <dbReference type="NCBI Taxonomy" id="74873"/>
    <lineage>
        <taxon>Eukaryota</taxon>
        <taxon>Metazoa</taxon>
        <taxon>Ecdysozoa</taxon>
        <taxon>Arthropoda</taxon>
        <taxon>Hexapoda</taxon>
        <taxon>Insecta</taxon>
        <taxon>Pterygota</taxon>
        <taxon>Neoptera</taxon>
        <taxon>Endopterygota</taxon>
        <taxon>Diptera</taxon>
        <taxon>Nematocera</taxon>
        <taxon>Culicoidea</taxon>
        <taxon>Culicidae</taxon>
        <taxon>Anophelinae</taxon>
        <taxon>Anopheles</taxon>
    </lineage>
</organism>
<evidence type="ECO:0000313" key="3">
    <source>
        <dbReference type="Proteomes" id="UP000030765"/>
    </source>
</evidence>
<dbReference type="EMBL" id="ATLV01012328">
    <property type="status" value="NOT_ANNOTATED_CDS"/>
    <property type="molecule type" value="Genomic_DNA"/>
</dbReference>
<proteinExistence type="predicted"/>
<name>A0A084VEV4_ANOSI</name>
<keyword evidence="3" id="KW-1185">Reference proteome</keyword>
<gene>
    <name evidence="1" type="ORF">ZHAS_00003638</name>
</gene>
<dbReference type="Proteomes" id="UP000030765">
    <property type="component" value="Unassembled WGS sequence"/>
</dbReference>
<dbReference type="AlphaFoldDB" id="A0A084VEV4"/>
<reference evidence="2" key="2">
    <citation type="submission" date="2020-05" db="UniProtKB">
        <authorList>
            <consortium name="EnsemblMetazoa"/>
        </authorList>
    </citation>
    <scope>IDENTIFICATION</scope>
</reference>
<dbReference type="EMBL" id="KE524781">
    <property type="protein sequence ID" value="KFB36498.1"/>
    <property type="molecule type" value="Genomic_DNA"/>
</dbReference>